<dbReference type="PANTHER" id="PTHR12778">
    <property type="entry name" value="SOLUTE CARRIER FAMILY 33 ACETYL-COA TRANSPORTER -RELATED"/>
    <property type="match status" value="1"/>
</dbReference>
<dbReference type="CDD" id="cd17485">
    <property type="entry name" value="MFS_MFSD3"/>
    <property type="match status" value="1"/>
</dbReference>
<dbReference type="InterPro" id="IPR004752">
    <property type="entry name" value="AmpG_permease/AT-1"/>
</dbReference>
<dbReference type="InterPro" id="IPR011701">
    <property type="entry name" value="MFS"/>
</dbReference>
<dbReference type="AlphaFoldDB" id="A0A418XXJ9"/>
<keyword evidence="5 6" id="KW-0472">Membrane</keyword>
<feature type="transmembrane region" description="Helical" evidence="6">
    <location>
        <begin position="259"/>
        <end position="285"/>
    </location>
</feature>
<dbReference type="Proteomes" id="UP000283734">
    <property type="component" value="Unassembled WGS sequence"/>
</dbReference>
<dbReference type="RefSeq" id="WP_022986720.1">
    <property type="nucleotide sequence ID" value="NZ_CAXGPP010000013.1"/>
</dbReference>
<evidence type="ECO:0000256" key="1">
    <source>
        <dbReference type="ARBA" id="ARBA00004141"/>
    </source>
</evidence>
<organism evidence="7 8">
    <name type="scientific">Alcanivorax profundi</name>
    <dbReference type="NCBI Taxonomy" id="2338368"/>
    <lineage>
        <taxon>Bacteria</taxon>
        <taxon>Pseudomonadati</taxon>
        <taxon>Pseudomonadota</taxon>
        <taxon>Gammaproteobacteria</taxon>
        <taxon>Oceanospirillales</taxon>
        <taxon>Alcanivoracaceae</taxon>
        <taxon>Alcanivorax</taxon>
    </lineage>
</organism>
<gene>
    <name evidence="7" type="ORF">D4A39_12565</name>
</gene>
<keyword evidence="3 6" id="KW-0812">Transmembrane</keyword>
<dbReference type="GO" id="GO:0016020">
    <property type="term" value="C:membrane"/>
    <property type="evidence" value="ECO:0007669"/>
    <property type="project" value="UniProtKB-SubCell"/>
</dbReference>
<protein>
    <submittedName>
        <fullName evidence="7">MFS transporter</fullName>
    </submittedName>
</protein>
<feature type="transmembrane region" description="Helical" evidence="6">
    <location>
        <begin position="322"/>
        <end position="344"/>
    </location>
</feature>
<evidence type="ECO:0000256" key="3">
    <source>
        <dbReference type="ARBA" id="ARBA00022692"/>
    </source>
</evidence>
<proteinExistence type="predicted"/>
<reference evidence="7 8" key="1">
    <citation type="submission" date="2018-09" db="EMBL/GenBank/DDBJ databases">
        <title>Alcanivorax profundi sp. nov., isolated from 1000 m-depth seawater of the Mariana Trench.</title>
        <authorList>
            <person name="Liu J."/>
        </authorList>
    </citation>
    <scope>NUCLEOTIDE SEQUENCE [LARGE SCALE GENOMIC DNA]</scope>
    <source>
        <strain evidence="7 8">MTEO17</strain>
    </source>
</reference>
<feature type="transmembrane region" description="Helical" evidence="6">
    <location>
        <begin position="221"/>
        <end position="239"/>
    </location>
</feature>
<keyword evidence="2" id="KW-0813">Transport</keyword>
<feature type="transmembrane region" description="Helical" evidence="6">
    <location>
        <begin position="171"/>
        <end position="189"/>
    </location>
</feature>
<feature type="transmembrane region" description="Helical" evidence="6">
    <location>
        <begin position="292"/>
        <end position="310"/>
    </location>
</feature>
<evidence type="ECO:0000256" key="4">
    <source>
        <dbReference type="ARBA" id="ARBA00022989"/>
    </source>
</evidence>
<evidence type="ECO:0000256" key="6">
    <source>
        <dbReference type="SAM" id="Phobius"/>
    </source>
</evidence>
<dbReference type="GO" id="GO:0022857">
    <property type="term" value="F:transmembrane transporter activity"/>
    <property type="evidence" value="ECO:0007669"/>
    <property type="project" value="InterPro"/>
</dbReference>
<evidence type="ECO:0000313" key="7">
    <source>
        <dbReference type="EMBL" id="RJG17533.1"/>
    </source>
</evidence>
<sequence>MTVTRPAKGFFLTLAALYFAQALPVSMLGKAMPALAREAGLSTQWIGFLALPAIPWALKFIWAPWVDRWGSGRPNHRKRWVQVCLLAVIAVLGVVAMFPREWLLGPGFVVLLGLLFLLNFFSATQDIATDGLATRLLTPEWRGLGNSIQVNGYKIGMMAGSSALLILVDLWGWHSTVALVIAAMMLVLVQVTRFKEPAEPVHQQQREPVSLSWWWRELTRFWLRPGVLSWLLILLFYKVGDSFGTRMINPYLVDSGWSLSAIGTLDLFASLMGLAGAALAGLIMVRVHRRRVLVAFALLQALSFVAWAWLASTGNPVPATQVWLVALFEQFADGLSTVALFVVMMDYCRSSHEGSDYTMQASVRLFAAGLFTLVSGFSAAWMGYALHFLLAGLLSAAIIPVILIWKPPAS</sequence>
<dbReference type="InterPro" id="IPR036259">
    <property type="entry name" value="MFS_trans_sf"/>
</dbReference>
<feature type="transmembrane region" description="Helical" evidence="6">
    <location>
        <begin position="79"/>
        <end position="98"/>
    </location>
</feature>
<evidence type="ECO:0000313" key="8">
    <source>
        <dbReference type="Proteomes" id="UP000283734"/>
    </source>
</evidence>
<evidence type="ECO:0000256" key="5">
    <source>
        <dbReference type="ARBA" id="ARBA00023136"/>
    </source>
</evidence>
<keyword evidence="8" id="KW-1185">Reference proteome</keyword>
<dbReference type="PANTHER" id="PTHR12778:SF10">
    <property type="entry name" value="MAJOR FACILITATOR SUPERFAMILY DOMAIN-CONTAINING PROTEIN 3"/>
    <property type="match status" value="1"/>
</dbReference>
<dbReference type="EMBL" id="QYYA01000003">
    <property type="protein sequence ID" value="RJG17533.1"/>
    <property type="molecule type" value="Genomic_DNA"/>
</dbReference>
<comment type="caution">
    <text evidence="7">The sequence shown here is derived from an EMBL/GenBank/DDBJ whole genome shotgun (WGS) entry which is preliminary data.</text>
</comment>
<keyword evidence="4 6" id="KW-1133">Transmembrane helix</keyword>
<dbReference type="OrthoDB" id="9787815at2"/>
<dbReference type="Pfam" id="PF07690">
    <property type="entry name" value="MFS_1"/>
    <property type="match status" value="1"/>
</dbReference>
<feature type="transmembrane region" description="Helical" evidence="6">
    <location>
        <begin position="144"/>
        <end position="165"/>
    </location>
</feature>
<evidence type="ECO:0000256" key="2">
    <source>
        <dbReference type="ARBA" id="ARBA00022448"/>
    </source>
</evidence>
<accession>A0A418XXJ9</accession>
<feature type="transmembrane region" description="Helical" evidence="6">
    <location>
        <begin position="104"/>
        <end position="123"/>
    </location>
</feature>
<dbReference type="SUPFAM" id="SSF103473">
    <property type="entry name" value="MFS general substrate transporter"/>
    <property type="match status" value="1"/>
</dbReference>
<feature type="transmembrane region" description="Helical" evidence="6">
    <location>
        <begin position="46"/>
        <end position="67"/>
    </location>
</feature>
<feature type="transmembrane region" description="Helical" evidence="6">
    <location>
        <begin position="365"/>
        <end position="382"/>
    </location>
</feature>
<comment type="subcellular location">
    <subcellularLocation>
        <location evidence="1">Membrane</location>
        <topology evidence="1">Multi-pass membrane protein</topology>
    </subcellularLocation>
</comment>
<feature type="transmembrane region" description="Helical" evidence="6">
    <location>
        <begin position="388"/>
        <end position="405"/>
    </location>
</feature>
<dbReference type="Gene3D" id="1.20.1250.20">
    <property type="entry name" value="MFS general substrate transporter like domains"/>
    <property type="match status" value="1"/>
</dbReference>
<name>A0A418XXJ9_9GAMM</name>